<organism evidence="8 9">
    <name type="scientific">Candidatus Nitrospira kreftii</name>
    <dbReference type="NCBI Taxonomy" id="2652173"/>
    <lineage>
        <taxon>Bacteria</taxon>
        <taxon>Pseudomonadati</taxon>
        <taxon>Nitrospirota</taxon>
        <taxon>Nitrospiria</taxon>
        <taxon>Nitrospirales</taxon>
        <taxon>Nitrospiraceae</taxon>
        <taxon>Nitrospira</taxon>
    </lineage>
</organism>
<dbReference type="GO" id="GO:0000160">
    <property type="term" value="P:phosphorelay signal transduction system"/>
    <property type="evidence" value="ECO:0007669"/>
    <property type="project" value="InterPro"/>
</dbReference>
<evidence type="ECO:0000256" key="3">
    <source>
        <dbReference type="ARBA" id="ARBA00023125"/>
    </source>
</evidence>
<keyword evidence="4" id="KW-0804">Transcription</keyword>
<dbReference type="InterPro" id="IPR001789">
    <property type="entry name" value="Sig_transdc_resp-reg_receiver"/>
</dbReference>
<gene>
    <name evidence="8" type="ORF">Nkreftii_000103</name>
</gene>
<dbReference type="PROSITE" id="PS50110">
    <property type="entry name" value="RESPONSE_REGULATORY"/>
    <property type="match status" value="1"/>
</dbReference>
<evidence type="ECO:0000256" key="5">
    <source>
        <dbReference type="PROSITE-ProRule" id="PRU00169"/>
    </source>
</evidence>
<dbReference type="InterPro" id="IPR011006">
    <property type="entry name" value="CheY-like_superfamily"/>
</dbReference>
<evidence type="ECO:0000313" key="9">
    <source>
        <dbReference type="Proteomes" id="UP000593737"/>
    </source>
</evidence>
<evidence type="ECO:0000256" key="4">
    <source>
        <dbReference type="ARBA" id="ARBA00023163"/>
    </source>
</evidence>
<keyword evidence="2" id="KW-0805">Transcription regulation</keyword>
<protein>
    <submittedName>
        <fullName evidence="8">DNA-binding response regulator</fullName>
    </submittedName>
</protein>
<name>A0A7S8FA02_9BACT</name>
<dbReference type="InterPro" id="IPR000792">
    <property type="entry name" value="Tscrpt_reg_LuxR_C"/>
</dbReference>
<reference evidence="8 9" key="1">
    <citation type="journal article" date="2020" name="ISME J.">
        <title>Enrichment and physiological characterization of a novel comammox Nitrospira indicates ammonium inhibition of complete nitrification.</title>
        <authorList>
            <person name="Sakoula D."/>
            <person name="Koch H."/>
            <person name="Frank J."/>
            <person name="Jetten M.S.M."/>
            <person name="van Kessel M.A.H.J."/>
            <person name="Lucker S."/>
        </authorList>
    </citation>
    <scope>NUCLEOTIDE SEQUENCE [LARGE SCALE GENOMIC DNA]</scope>
    <source>
        <strain evidence="8">Comreactor17</strain>
    </source>
</reference>
<evidence type="ECO:0000256" key="1">
    <source>
        <dbReference type="ARBA" id="ARBA00022553"/>
    </source>
</evidence>
<sequence length="218" mass="24008">MMEKPRVLMADDHSILLAGVHKLLEDRYNVVGTVEDGRALLEAAERLKPDLILLDISMPLLNGFEAARQLKRSLPEIKLLFLTMHASSQYATEAFKAGGNGYLLKQSAVSELPQAIEAVLQGKYYLTPSIAKPVIEQALKADEKPAVKGSFAELTSRQREVLQLIGEGKGTKEIAELLGLSVKTIEFHKNCLMKELDIHTTAELVRHAIVQGLATEQP</sequence>
<dbReference type="GO" id="GO:0006355">
    <property type="term" value="P:regulation of DNA-templated transcription"/>
    <property type="evidence" value="ECO:0007669"/>
    <property type="project" value="InterPro"/>
</dbReference>
<feature type="domain" description="HTH luxR-type" evidence="6">
    <location>
        <begin position="147"/>
        <end position="212"/>
    </location>
</feature>
<dbReference type="SMART" id="SM00448">
    <property type="entry name" value="REC"/>
    <property type="match status" value="1"/>
</dbReference>
<evidence type="ECO:0000259" key="6">
    <source>
        <dbReference type="PROSITE" id="PS50043"/>
    </source>
</evidence>
<dbReference type="EMBL" id="CP047423">
    <property type="protein sequence ID" value="QPD02329.1"/>
    <property type="molecule type" value="Genomic_DNA"/>
</dbReference>
<accession>A0A7S8FA02</accession>
<dbReference type="GO" id="GO:0003677">
    <property type="term" value="F:DNA binding"/>
    <property type="evidence" value="ECO:0007669"/>
    <property type="project" value="UniProtKB-KW"/>
</dbReference>
<evidence type="ECO:0000259" key="7">
    <source>
        <dbReference type="PROSITE" id="PS50110"/>
    </source>
</evidence>
<dbReference type="Pfam" id="PF00072">
    <property type="entry name" value="Response_reg"/>
    <property type="match status" value="1"/>
</dbReference>
<dbReference type="Proteomes" id="UP000593737">
    <property type="component" value="Chromosome"/>
</dbReference>
<dbReference type="InterPro" id="IPR016032">
    <property type="entry name" value="Sig_transdc_resp-reg_C-effctor"/>
</dbReference>
<dbReference type="InterPro" id="IPR058245">
    <property type="entry name" value="NreC/VraR/RcsB-like_REC"/>
</dbReference>
<dbReference type="CDD" id="cd17535">
    <property type="entry name" value="REC_NarL-like"/>
    <property type="match status" value="1"/>
</dbReference>
<dbReference type="CDD" id="cd06170">
    <property type="entry name" value="LuxR_C_like"/>
    <property type="match status" value="1"/>
</dbReference>
<dbReference type="SUPFAM" id="SSF46894">
    <property type="entry name" value="C-terminal effector domain of the bipartite response regulators"/>
    <property type="match status" value="1"/>
</dbReference>
<evidence type="ECO:0000256" key="2">
    <source>
        <dbReference type="ARBA" id="ARBA00023015"/>
    </source>
</evidence>
<dbReference type="PANTHER" id="PTHR43214">
    <property type="entry name" value="TWO-COMPONENT RESPONSE REGULATOR"/>
    <property type="match status" value="1"/>
</dbReference>
<evidence type="ECO:0000313" key="8">
    <source>
        <dbReference type="EMBL" id="QPD02329.1"/>
    </source>
</evidence>
<dbReference type="Gene3D" id="3.40.50.2300">
    <property type="match status" value="1"/>
</dbReference>
<dbReference type="SMART" id="SM00421">
    <property type="entry name" value="HTH_LUXR"/>
    <property type="match status" value="1"/>
</dbReference>
<keyword evidence="1 5" id="KW-0597">Phosphoprotein</keyword>
<feature type="domain" description="Response regulatory" evidence="7">
    <location>
        <begin position="6"/>
        <end position="120"/>
    </location>
</feature>
<dbReference type="PRINTS" id="PR00038">
    <property type="entry name" value="HTHLUXR"/>
</dbReference>
<dbReference type="PROSITE" id="PS50043">
    <property type="entry name" value="HTH_LUXR_2"/>
    <property type="match status" value="1"/>
</dbReference>
<dbReference type="Pfam" id="PF00196">
    <property type="entry name" value="GerE"/>
    <property type="match status" value="1"/>
</dbReference>
<keyword evidence="3 8" id="KW-0238">DNA-binding</keyword>
<dbReference type="KEGG" id="nkf:Nkreftii_000103"/>
<dbReference type="AlphaFoldDB" id="A0A7S8FA02"/>
<feature type="modified residue" description="4-aspartylphosphate" evidence="5">
    <location>
        <position position="55"/>
    </location>
</feature>
<dbReference type="InterPro" id="IPR039420">
    <property type="entry name" value="WalR-like"/>
</dbReference>
<dbReference type="PANTHER" id="PTHR43214:SF41">
    <property type="entry name" value="NITRATE_NITRITE RESPONSE REGULATOR PROTEIN NARP"/>
    <property type="match status" value="1"/>
</dbReference>
<dbReference type="SUPFAM" id="SSF52172">
    <property type="entry name" value="CheY-like"/>
    <property type="match status" value="1"/>
</dbReference>
<proteinExistence type="predicted"/>